<evidence type="ECO:0000313" key="5">
    <source>
        <dbReference type="EMBL" id="ACK58450.1"/>
    </source>
</evidence>
<dbReference type="UniPathway" id="UPA00140">
    <property type="reaction ID" value="UER00206"/>
</dbReference>
<gene>
    <name evidence="3 5" type="primary">cysH</name>
</gene>
<dbReference type="HAMAP" id="MF_00063">
    <property type="entry name" value="CysH"/>
    <property type="match status" value="1"/>
</dbReference>
<reference evidence="5" key="2">
    <citation type="journal article" date="2009" name="Microbiology">
        <title>The cmaR gene of Corynebacterium ammoniagenes performs a novel regulatory role in the metabolism of sulfur-containing amino acids.</title>
        <authorList>
            <person name="Lee S.M."/>
            <person name="Hwang B.J."/>
            <person name="Kim Y."/>
            <person name="Lee H.S."/>
        </authorList>
    </citation>
    <scope>NUCLEOTIDE SEQUENCE</scope>
    <source>
        <strain evidence="5">ATCC 6872</strain>
    </source>
</reference>
<comment type="subcellular location">
    <subcellularLocation>
        <location evidence="3">Cytoplasm</location>
    </subcellularLocation>
</comment>
<evidence type="ECO:0000256" key="1">
    <source>
        <dbReference type="ARBA" id="ARBA00009732"/>
    </source>
</evidence>
<dbReference type="InterPro" id="IPR004511">
    <property type="entry name" value="PAPS/APS_Rdtase"/>
</dbReference>
<reference evidence="5" key="1">
    <citation type="submission" date="2008-11" db="EMBL/GenBank/DDBJ databases">
        <authorList>
            <person name="Lee S.-M."/>
            <person name="Hwang B.-J."/>
            <person name="Kim Y."/>
            <person name="Lee H.-S."/>
        </authorList>
    </citation>
    <scope>NUCLEOTIDE SEQUENCE</scope>
    <source>
        <strain evidence="5">ATCC 6872</strain>
    </source>
</reference>
<name>B7UDE0_CORAM</name>
<dbReference type="GO" id="GO:0070814">
    <property type="term" value="P:hydrogen sulfide biosynthetic process"/>
    <property type="evidence" value="ECO:0007669"/>
    <property type="project" value="UniProtKB-UniRule"/>
</dbReference>
<dbReference type="InterPro" id="IPR002500">
    <property type="entry name" value="PAPS_reduct_dom"/>
</dbReference>
<evidence type="ECO:0000256" key="2">
    <source>
        <dbReference type="ARBA" id="ARBA00023002"/>
    </source>
</evidence>
<accession>B7UDE0</accession>
<dbReference type="EC" id="1.8.4.8" evidence="3"/>
<sequence>MYKRRNPLKVMGMTDLLNAGKNYLDASISPQGTRDTAPLAADVAQKNQELVEQWADKLFDATATDIMAWAAEHAPGRLAVTMSMENTVLAELAAKAGLDADLLFIDTGFHFPETLETADAVEKRYPQLPLKRIKPLLSPEQQDEIYGPRMYSWDLAAYNRMRKVEPLNMAMDEYAGWITGLRRADSEHRAQAPALSLDRTGRLKISPIITWDLADTDKYIADENLVIHPLTLQGYRSIGCAPVTFPVGDGDDARAGRVFADGKTECGLHE</sequence>
<dbReference type="Gene3D" id="3.40.50.620">
    <property type="entry name" value="HUPs"/>
    <property type="match status" value="1"/>
</dbReference>
<dbReference type="Pfam" id="PF01507">
    <property type="entry name" value="PAPS_reduct"/>
    <property type="match status" value="1"/>
</dbReference>
<protein>
    <recommendedName>
        <fullName evidence="3">Phosphoadenosine 5'-phosphosulfate reductase</fullName>
        <shortName evidence="3">PAPS reductase</shortName>
        <ecNumber evidence="3">1.8.4.8</ecNumber>
    </recommendedName>
    <alternativeName>
        <fullName evidence="3">3'-phosphoadenylylsulfate reductase</fullName>
    </alternativeName>
    <alternativeName>
        <fullName evidence="3">PAPS reductase, thioredoxin dependent</fullName>
    </alternativeName>
    <alternativeName>
        <fullName evidence="3">PAPS sulfotransferase</fullName>
    </alternativeName>
    <alternativeName>
        <fullName evidence="3">PAdoPS reductase</fullName>
    </alternativeName>
</protein>
<keyword evidence="2 3" id="KW-0560">Oxidoreductase</keyword>
<dbReference type="EMBL" id="FJ483541">
    <property type="protein sequence ID" value="ACK58450.1"/>
    <property type="molecule type" value="Genomic_DNA"/>
</dbReference>
<evidence type="ECO:0000259" key="4">
    <source>
        <dbReference type="Pfam" id="PF01507"/>
    </source>
</evidence>
<comment type="caution">
    <text evidence="3">Lacks conserved residue(s) required for the propagation of feature annotation.</text>
</comment>
<dbReference type="PIRSF" id="PIRSF000857">
    <property type="entry name" value="PAPS_reductase"/>
    <property type="match status" value="1"/>
</dbReference>
<keyword evidence="3" id="KW-0963">Cytoplasm</keyword>
<feature type="active site" description="Nucleophile; cysteine thiosulfonate intermediate" evidence="3">
    <location>
        <position position="266"/>
    </location>
</feature>
<dbReference type="GO" id="GO:0004604">
    <property type="term" value="F:phosphoadenylyl-sulfate reductase (thioredoxin) activity"/>
    <property type="evidence" value="ECO:0007669"/>
    <property type="project" value="UniProtKB-UniRule"/>
</dbReference>
<dbReference type="GO" id="GO:0005737">
    <property type="term" value="C:cytoplasm"/>
    <property type="evidence" value="ECO:0007669"/>
    <property type="project" value="UniProtKB-SubCell"/>
</dbReference>
<dbReference type="SUPFAM" id="SSF52402">
    <property type="entry name" value="Adenine nucleotide alpha hydrolases-like"/>
    <property type="match status" value="1"/>
</dbReference>
<dbReference type="NCBIfam" id="TIGR00434">
    <property type="entry name" value="cysH"/>
    <property type="match status" value="1"/>
</dbReference>
<dbReference type="PANTHER" id="PTHR46509">
    <property type="entry name" value="PHOSPHOADENOSINE PHOSPHOSULFATE REDUCTASE"/>
    <property type="match status" value="1"/>
</dbReference>
<proteinExistence type="inferred from homology"/>
<dbReference type="AlphaFoldDB" id="B7UDE0"/>
<organism evidence="5">
    <name type="scientific">Corynebacterium ammoniagenes</name>
    <name type="common">Brevibacterium ammoniagenes</name>
    <dbReference type="NCBI Taxonomy" id="1697"/>
    <lineage>
        <taxon>Bacteria</taxon>
        <taxon>Bacillati</taxon>
        <taxon>Actinomycetota</taxon>
        <taxon>Actinomycetes</taxon>
        <taxon>Mycobacteriales</taxon>
        <taxon>Corynebacteriaceae</taxon>
        <taxon>Corynebacterium</taxon>
    </lineage>
</organism>
<dbReference type="InterPro" id="IPR014729">
    <property type="entry name" value="Rossmann-like_a/b/a_fold"/>
</dbReference>
<feature type="domain" description="Phosphoadenosine phosphosulphate reductase" evidence="4">
    <location>
        <begin position="80"/>
        <end position="244"/>
    </location>
</feature>
<comment type="catalytic activity">
    <reaction evidence="3">
        <text>[thioredoxin]-disulfide + sulfite + adenosine 3',5'-bisphosphate + 2 H(+) = [thioredoxin]-dithiol + 3'-phosphoadenylyl sulfate</text>
        <dbReference type="Rhea" id="RHEA:11724"/>
        <dbReference type="Rhea" id="RHEA-COMP:10698"/>
        <dbReference type="Rhea" id="RHEA-COMP:10700"/>
        <dbReference type="ChEBI" id="CHEBI:15378"/>
        <dbReference type="ChEBI" id="CHEBI:17359"/>
        <dbReference type="ChEBI" id="CHEBI:29950"/>
        <dbReference type="ChEBI" id="CHEBI:50058"/>
        <dbReference type="ChEBI" id="CHEBI:58339"/>
        <dbReference type="ChEBI" id="CHEBI:58343"/>
        <dbReference type="EC" id="1.8.4.8"/>
    </reaction>
</comment>
<dbReference type="NCBIfam" id="NF002537">
    <property type="entry name" value="PRK02090.1"/>
    <property type="match status" value="1"/>
</dbReference>
<comment type="function">
    <text evidence="3">Catalyzes the formation of sulfite from phosphoadenosine 5'-phosphosulfate (PAPS) using thioredoxin as an electron donor.</text>
</comment>
<comment type="similarity">
    <text evidence="1 3">Belongs to the PAPS reductase family. CysH subfamily.</text>
</comment>
<evidence type="ECO:0000256" key="3">
    <source>
        <dbReference type="HAMAP-Rule" id="MF_00063"/>
    </source>
</evidence>
<dbReference type="PANTHER" id="PTHR46509:SF1">
    <property type="entry name" value="PHOSPHOADENOSINE PHOSPHOSULFATE REDUCTASE"/>
    <property type="match status" value="1"/>
</dbReference>
<dbReference type="GO" id="GO:0019379">
    <property type="term" value="P:sulfate assimilation, phosphoadenylyl sulfate reduction by phosphoadenylyl-sulfate reductase (thioredoxin)"/>
    <property type="evidence" value="ECO:0007669"/>
    <property type="project" value="UniProtKB-UniRule"/>
</dbReference>
<comment type="pathway">
    <text evidence="3">Sulfur metabolism; hydrogen sulfide biosynthesis; sulfite from sulfate: step 3/3.</text>
</comment>